<feature type="compositionally biased region" description="Low complexity" evidence="1">
    <location>
        <begin position="34"/>
        <end position="50"/>
    </location>
</feature>
<sequence length="134" mass="14296">MRWSTTARTATVPPSPSPDGSRTTTSEGLASYVRNRASAIRRASSAETARGSGAPSPPLTSARTSPVTATPRAAPAAPHAHRVRPDLNPPLNRPLTLFRRLMPRLYTRTGRDRCRPVDGPPRITLPGQSVGISP</sequence>
<organism evidence="2 3">
    <name type="scientific">Streptomyces graminofaciens</name>
    <dbReference type="NCBI Taxonomy" id="68212"/>
    <lineage>
        <taxon>Bacteria</taxon>
        <taxon>Bacillati</taxon>
        <taxon>Actinomycetota</taxon>
        <taxon>Actinomycetes</taxon>
        <taxon>Kitasatosporales</taxon>
        <taxon>Streptomycetaceae</taxon>
        <taxon>Streptomyces</taxon>
    </lineage>
</organism>
<dbReference type="Proteomes" id="UP001321542">
    <property type="component" value="Chromosome"/>
</dbReference>
<keyword evidence="3" id="KW-1185">Reference proteome</keyword>
<gene>
    <name evidence="2" type="ORF">SGFS_061570</name>
</gene>
<accession>A0ABN5VP07</accession>
<dbReference type="EMBL" id="AP018448">
    <property type="protein sequence ID" value="BBC34863.1"/>
    <property type="molecule type" value="Genomic_DNA"/>
</dbReference>
<reference evidence="2 3" key="2">
    <citation type="journal article" date="2023" name="ChemBioChem">
        <title>Acyltransferase Domain Exchange between Two Independent Type I Polyketide Synthases in the Same Producer Strain of Macrolide Antibiotics.</title>
        <authorList>
            <person name="Kudo F."/>
            <person name="Kishikawa K."/>
            <person name="Tsuboi K."/>
            <person name="Kido T."/>
            <person name="Usui T."/>
            <person name="Hashimoto J."/>
            <person name="Shin-Ya K."/>
            <person name="Miyanaga A."/>
            <person name="Eguchi T."/>
        </authorList>
    </citation>
    <scope>NUCLEOTIDE SEQUENCE [LARGE SCALE GENOMIC DNA]</scope>
    <source>
        <strain evidence="2 3">A-8890</strain>
    </source>
</reference>
<evidence type="ECO:0000313" key="2">
    <source>
        <dbReference type="EMBL" id="BBC34863.1"/>
    </source>
</evidence>
<name>A0ABN5VP07_9ACTN</name>
<evidence type="ECO:0000313" key="3">
    <source>
        <dbReference type="Proteomes" id="UP001321542"/>
    </source>
</evidence>
<protein>
    <submittedName>
        <fullName evidence="2">Uncharacterized protein</fullName>
    </submittedName>
</protein>
<feature type="region of interest" description="Disordered" evidence="1">
    <location>
        <begin position="1"/>
        <end position="94"/>
    </location>
</feature>
<feature type="region of interest" description="Disordered" evidence="1">
    <location>
        <begin position="109"/>
        <end position="134"/>
    </location>
</feature>
<feature type="compositionally biased region" description="Polar residues" evidence="1">
    <location>
        <begin position="18"/>
        <end position="28"/>
    </location>
</feature>
<proteinExistence type="predicted"/>
<feature type="compositionally biased region" description="Low complexity" evidence="1">
    <location>
        <begin position="62"/>
        <end position="78"/>
    </location>
</feature>
<reference evidence="2 3" key="1">
    <citation type="journal article" date="2010" name="ChemBioChem">
        <title>Cloning and characterization of the biosynthetic gene cluster of 16-membered macrolide antibiotic FD-891: involvement of a dual functional cytochrome P450 monooxygenase catalyzing epoxidation and hydroxylation.</title>
        <authorList>
            <person name="Kudo F."/>
            <person name="Motegi A."/>
            <person name="Mizoue K."/>
            <person name="Eguchi T."/>
        </authorList>
    </citation>
    <scope>NUCLEOTIDE SEQUENCE [LARGE SCALE GENOMIC DNA]</scope>
    <source>
        <strain evidence="2 3">A-8890</strain>
    </source>
</reference>
<evidence type="ECO:0000256" key="1">
    <source>
        <dbReference type="SAM" id="MobiDB-lite"/>
    </source>
</evidence>